<keyword evidence="2" id="KW-1185">Reference proteome</keyword>
<name>A0A9P7HRZ8_9HYPO</name>
<accession>A0A9P7HRZ8</accession>
<dbReference type="AlphaFoldDB" id="A0A9P7HRZ8"/>
<dbReference type="Proteomes" id="UP000750502">
    <property type="component" value="Unassembled WGS sequence"/>
</dbReference>
<dbReference type="OrthoDB" id="4777915at2759"/>
<proteinExistence type="predicted"/>
<reference evidence="1" key="2">
    <citation type="submission" date="2020-10" db="EMBL/GenBank/DDBJ databases">
        <authorList>
            <person name="Peck L.D."/>
            <person name="Nowell R.W."/>
            <person name="Flood J."/>
            <person name="Ryan M.J."/>
            <person name="Barraclough T.G."/>
        </authorList>
    </citation>
    <scope>NUCLEOTIDE SEQUENCE</scope>
    <source>
        <strain evidence="1">IMI 127659i</strain>
    </source>
</reference>
<organism evidence="1 2">
    <name type="scientific">Fusarium xylarioides</name>
    <dbReference type="NCBI Taxonomy" id="221167"/>
    <lineage>
        <taxon>Eukaryota</taxon>
        <taxon>Fungi</taxon>
        <taxon>Dikarya</taxon>
        <taxon>Ascomycota</taxon>
        <taxon>Pezizomycotina</taxon>
        <taxon>Sordariomycetes</taxon>
        <taxon>Hypocreomycetidae</taxon>
        <taxon>Hypocreales</taxon>
        <taxon>Nectriaceae</taxon>
        <taxon>Fusarium</taxon>
        <taxon>Fusarium fujikuroi species complex</taxon>
    </lineage>
</organism>
<evidence type="ECO:0000313" key="1">
    <source>
        <dbReference type="EMBL" id="KAG5764824.1"/>
    </source>
</evidence>
<reference evidence="1" key="1">
    <citation type="journal article" date="2020" name="bioRxiv">
        <title>Historical genomics reveals the evolutionary mechanisms behind multiple outbreaks of the host-specific coffee wilt pathogen Fusarium xylarioides.</title>
        <authorList>
            <person name="Peck D."/>
            <person name="Nowell R.W."/>
            <person name="Flood J."/>
            <person name="Ryan M.J."/>
            <person name="Barraclough T.G."/>
        </authorList>
    </citation>
    <scope>NUCLEOTIDE SEQUENCE</scope>
    <source>
        <strain evidence="1">IMI 127659i</strain>
    </source>
</reference>
<dbReference type="EMBL" id="JADFTT010000230">
    <property type="protein sequence ID" value="KAG5764824.1"/>
    <property type="molecule type" value="Genomic_DNA"/>
</dbReference>
<evidence type="ECO:0000313" key="2">
    <source>
        <dbReference type="Proteomes" id="UP000750502"/>
    </source>
</evidence>
<comment type="caution">
    <text evidence="1">The sequence shown here is derived from an EMBL/GenBank/DDBJ whole genome shotgun (WGS) entry which is preliminary data.</text>
</comment>
<sequence>MDPNLEFYRSILHLRPWECRERMQHLPESERDRVRIIIEREEDAQKREEAIAGRDLVQMAFESLSEITGNGYLESALLGRTAYYYDECMMIRRITNRVAESSSTLVHRIADFDQHIDPFCLDAWKLAYCDVCYVDGGSATLQEIYEARLREEELQTPAEQARELVRDNDLKRARRNAKWMIPAIEGLPEDDKKGWQDKDPDLQNRLCEQLRLLLVERLDQQRGFNEIERRKIEEIQELSLKPRNYQDILEEVWKQVSPAPPPWIQHILQTGEQFGFVYYRSREVYKTRWNWRSVWGRIRNTSSPLGVTWASIHCQGRDNWMKLSSLAIENWPVFSPNEEIPEEDDLRQHFKEYIRENQSKTLEDEQERKKLKKKQGKKYDYTLSPGILRNTFIVIPFEFASGNLNLEHYEFYDPCRVWAYDADWDGSEEETVVDGETYQGRLKVAKWSLNSWFYAARWEGVSLRDMWLKAQQHPDKYWICYSKELEEWDHEPYV</sequence>
<protein>
    <submittedName>
        <fullName evidence="1">Uncharacterized protein</fullName>
    </submittedName>
</protein>
<gene>
    <name evidence="1" type="ORF">H9Q72_007091</name>
</gene>